<dbReference type="SUPFAM" id="SSF53756">
    <property type="entry name" value="UDP-Glycosyltransferase/glycogen phosphorylase"/>
    <property type="match status" value="1"/>
</dbReference>
<dbReference type="Proteomes" id="UP000266497">
    <property type="component" value="Unassembled WGS sequence"/>
</dbReference>
<evidence type="ECO:0000256" key="1">
    <source>
        <dbReference type="SAM" id="Phobius"/>
    </source>
</evidence>
<dbReference type="Pfam" id="PF00534">
    <property type="entry name" value="Glycos_transf_1"/>
    <property type="match status" value="1"/>
</dbReference>
<proteinExistence type="predicted"/>
<dbReference type="GO" id="GO:0016757">
    <property type="term" value="F:glycosyltransferase activity"/>
    <property type="evidence" value="ECO:0007669"/>
    <property type="project" value="InterPro"/>
</dbReference>
<evidence type="ECO:0000259" key="2">
    <source>
        <dbReference type="Pfam" id="PF00534"/>
    </source>
</evidence>
<gene>
    <name evidence="4" type="ORF">DWY53_02220</name>
</gene>
<dbReference type="InterPro" id="IPR050194">
    <property type="entry name" value="Glycosyltransferase_grp1"/>
</dbReference>
<keyword evidence="1" id="KW-0812">Transmembrane</keyword>
<evidence type="ECO:0000313" key="4">
    <source>
        <dbReference type="EMBL" id="RGR43185.1"/>
    </source>
</evidence>
<dbReference type="Pfam" id="PF13439">
    <property type="entry name" value="Glyco_transf_4"/>
    <property type="match status" value="1"/>
</dbReference>
<dbReference type="InterPro" id="IPR028098">
    <property type="entry name" value="Glyco_trans_4-like_N"/>
</dbReference>
<dbReference type="EMBL" id="QRUD01000004">
    <property type="protein sequence ID" value="RGR43185.1"/>
    <property type="molecule type" value="Genomic_DNA"/>
</dbReference>
<protein>
    <submittedName>
        <fullName evidence="4">Glycosyltransferase</fullName>
    </submittedName>
</protein>
<dbReference type="RefSeq" id="WP_117892409.1">
    <property type="nucleotide sequence ID" value="NZ_QRUD01000004.1"/>
</dbReference>
<keyword evidence="4" id="KW-0808">Transferase</keyword>
<organism evidence="4">
    <name type="scientific">Phocaeicola vulgatus</name>
    <name type="common">Bacteroides vulgatus</name>
    <dbReference type="NCBI Taxonomy" id="821"/>
    <lineage>
        <taxon>Bacteria</taxon>
        <taxon>Pseudomonadati</taxon>
        <taxon>Bacteroidota</taxon>
        <taxon>Bacteroidia</taxon>
        <taxon>Bacteroidales</taxon>
        <taxon>Bacteroidaceae</taxon>
        <taxon>Phocaeicola</taxon>
    </lineage>
</organism>
<dbReference type="PANTHER" id="PTHR45947:SF3">
    <property type="entry name" value="SULFOQUINOVOSYL TRANSFERASE SQD2"/>
    <property type="match status" value="1"/>
</dbReference>
<feature type="domain" description="Glycosyl transferase family 1" evidence="2">
    <location>
        <begin position="181"/>
        <end position="340"/>
    </location>
</feature>
<accession>A0A395UVY0</accession>
<keyword evidence="1" id="KW-1133">Transmembrane helix</keyword>
<dbReference type="AlphaFoldDB" id="A0A395UVY0"/>
<sequence>MKIVCFHVLNDYSGSPKVLEMVLSGLLSKGYSINLVTSKGNGALNNLQGKKNMIFYQYYYRFSQNMLWNALQFLYVQCYIFFFSFRYLFQKDIVFYLNTIMPVGAAVAAKLSGKKIVYHYHENASAKSRFYVFLAWFMQKLADEIICVSDYQRQFLRRKNAVTTIPNSLPPSFEDECVKFRGKGKKEKRILMLSSLKLYKGTLEFICLAVALPQFRFELVINDSWSAINLFLKEYGIEVPSNLTIWDRQKNVLHFYERASLVLNLSNKELFIETFGMTVLEAMTAGLPVIVPTVGGVADLVDDGVNGYKIDVQQLEDIKMRIISILTDDEIYASLSRNAIALSKKYSYANTIDSIEKTIIG</sequence>
<reference evidence="4" key="1">
    <citation type="submission" date="2018-08" db="EMBL/GenBank/DDBJ databases">
        <title>A genome reference for cultivated species of the human gut microbiota.</title>
        <authorList>
            <person name="Zou Y."/>
            <person name="Xue W."/>
            <person name="Luo G."/>
        </authorList>
    </citation>
    <scope>NUCLEOTIDE SEQUENCE [LARGE SCALE GENOMIC DNA]</scope>
    <source>
        <strain evidence="4">AF25-30LB</strain>
    </source>
</reference>
<feature type="domain" description="Glycosyltransferase subfamily 4-like N-terminal" evidence="3">
    <location>
        <begin position="14"/>
        <end position="168"/>
    </location>
</feature>
<feature type="transmembrane region" description="Helical" evidence="1">
    <location>
        <begin position="66"/>
        <end position="87"/>
    </location>
</feature>
<comment type="caution">
    <text evidence="4">The sequence shown here is derived from an EMBL/GenBank/DDBJ whole genome shotgun (WGS) entry which is preliminary data.</text>
</comment>
<evidence type="ECO:0000259" key="3">
    <source>
        <dbReference type="Pfam" id="PF13439"/>
    </source>
</evidence>
<keyword evidence="1" id="KW-0472">Membrane</keyword>
<dbReference type="CDD" id="cd03801">
    <property type="entry name" value="GT4_PimA-like"/>
    <property type="match status" value="1"/>
</dbReference>
<name>A0A395UVY0_PHOVU</name>
<dbReference type="Gene3D" id="3.40.50.2000">
    <property type="entry name" value="Glycogen Phosphorylase B"/>
    <property type="match status" value="2"/>
</dbReference>
<dbReference type="PANTHER" id="PTHR45947">
    <property type="entry name" value="SULFOQUINOVOSYL TRANSFERASE SQD2"/>
    <property type="match status" value="1"/>
</dbReference>
<dbReference type="InterPro" id="IPR001296">
    <property type="entry name" value="Glyco_trans_1"/>
</dbReference>